<evidence type="ECO:0000313" key="2">
    <source>
        <dbReference type="EMBL" id="KAF2153750.1"/>
    </source>
</evidence>
<accession>A0A9P4MGL5</accession>
<name>A0A9P4MGL5_9PEZI</name>
<dbReference type="Proteomes" id="UP000799439">
    <property type="component" value="Unassembled WGS sequence"/>
</dbReference>
<dbReference type="AlphaFoldDB" id="A0A9P4MGL5"/>
<feature type="signal peptide" evidence="1">
    <location>
        <begin position="1"/>
        <end position="22"/>
    </location>
</feature>
<sequence length="110" mass="12742">MRFPVSMLIMSVLLLFATPIFAARVTYIGKYLQNNEVKNVIRSERITAASSQAILFNIYRRWSKREYKAALGRRNLLRVYNVHLADTAEDARDLVRDMSKVVRIHTGNRA</sequence>
<proteinExistence type="predicted"/>
<evidence type="ECO:0000256" key="1">
    <source>
        <dbReference type="SAM" id="SignalP"/>
    </source>
</evidence>
<feature type="chain" id="PRO_5040365735" evidence="1">
    <location>
        <begin position="23"/>
        <end position="110"/>
    </location>
</feature>
<keyword evidence="3" id="KW-1185">Reference proteome</keyword>
<dbReference type="EMBL" id="ML996084">
    <property type="protein sequence ID" value="KAF2153750.1"/>
    <property type="molecule type" value="Genomic_DNA"/>
</dbReference>
<comment type="caution">
    <text evidence="2">The sequence shown here is derived from an EMBL/GenBank/DDBJ whole genome shotgun (WGS) entry which is preliminary data.</text>
</comment>
<gene>
    <name evidence="2" type="ORF">K461DRAFT_276794</name>
</gene>
<evidence type="ECO:0000313" key="3">
    <source>
        <dbReference type="Proteomes" id="UP000799439"/>
    </source>
</evidence>
<keyword evidence="1" id="KW-0732">Signal</keyword>
<protein>
    <submittedName>
        <fullName evidence="2">Uncharacterized protein</fullName>
    </submittedName>
</protein>
<reference evidence="2" key="1">
    <citation type="journal article" date="2020" name="Stud. Mycol.">
        <title>101 Dothideomycetes genomes: a test case for predicting lifestyles and emergence of pathogens.</title>
        <authorList>
            <person name="Haridas S."/>
            <person name="Albert R."/>
            <person name="Binder M."/>
            <person name="Bloem J."/>
            <person name="Labutti K."/>
            <person name="Salamov A."/>
            <person name="Andreopoulos B."/>
            <person name="Baker S."/>
            <person name="Barry K."/>
            <person name="Bills G."/>
            <person name="Bluhm B."/>
            <person name="Cannon C."/>
            <person name="Castanera R."/>
            <person name="Culley D."/>
            <person name="Daum C."/>
            <person name="Ezra D."/>
            <person name="Gonzalez J."/>
            <person name="Henrissat B."/>
            <person name="Kuo A."/>
            <person name="Liang C."/>
            <person name="Lipzen A."/>
            <person name="Lutzoni F."/>
            <person name="Magnuson J."/>
            <person name="Mondo S."/>
            <person name="Nolan M."/>
            <person name="Ohm R."/>
            <person name="Pangilinan J."/>
            <person name="Park H.-J."/>
            <person name="Ramirez L."/>
            <person name="Alfaro M."/>
            <person name="Sun H."/>
            <person name="Tritt A."/>
            <person name="Yoshinaga Y."/>
            <person name="Zwiers L.-H."/>
            <person name="Turgeon B."/>
            <person name="Goodwin S."/>
            <person name="Spatafora J."/>
            <person name="Crous P."/>
            <person name="Grigoriev I."/>
        </authorList>
    </citation>
    <scope>NUCLEOTIDE SEQUENCE</scope>
    <source>
        <strain evidence="2">CBS 260.36</strain>
    </source>
</reference>
<organism evidence="2 3">
    <name type="scientific">Myriangium duriaei CBS 260.36</name>
    <dbReference type="NCBI Taxonomy" id="1168546"/>
    <lineage>
        <taxon>Eukaryota</taxon>
        <taxon>Fungi</taxon>
        <taxon>Dikarya</taxon>
        <taxon>Ascomycota</taxon>
        <taxon>Pezizomycotina</taxon>
        <taxon>Dothideomycetes</taxon>
        <taxon>Dothideomycetidae</taxon>
        <taxon>Myriangiales</taxon>
        <taxon>Myriangiaceae</taxon>
        <taxon>Myriangium</taxon>
    </lineage>
</organism>